<dbReference type="GO" id="GO:0005899">
    <property type="term" value="C:insulin receptor complex"/>
    <property type="evidence" value="ECO:0007669"/>
    <property type="project" value="TreeGrafter"/>
</dbReference>
<feature type="binding site" evidence="20">
    <location>
        <begin position="1146"/>
        <end position="1147"/>
    </location>
    <ligand>
        <name>ATP</name>
        <dbReference type="ChEBI" id="CHEBI:30616"/>
    </ligand>
</feature>
<comment type="subcellular location">
    <subcellularLocation>
        <location evidence="1">Cell membrane</location>
        <topology evidence="1">Single-pass type I membrane protein</topology>
    </subcellularLocation>
</comment>
<dbReference type="GO" id="GO:0005009">
    <property type="term" value="F:insulin receptor activity"/>
    <property type="evidence" value="ECO:0007669"/>
    <property type="project" value="TreeGrafter"/>
</dbReference>
<evidence type="ECO:0000256" key="15">
    <source>
        <dbReference type="ARBA" id="ARBA00023157"/>
    </source>
</evidence>
<sequence length="1433" mass="160931">MKSRTERDKVTLFWGLLLSVSTLCMWSSSGEICGLNVDIRNDISEFTRLLENCTVVEGYLQILLIGDKTNHLNQEVFRTLSFPKLTVITDYLLLFRVSGLDSLSTLFPNLSVIRGRNLFYNYALVIFEMTSLKDIGLYNLRNITRGAIRIEKNPELCYLESVDWSLIMDAEFNNFIAGNKQAKECGDVCPGIMDGRPECIKTSFNDHYSHRCWTANHCQKVCSKRCERACTDTGECCHPQCLGSCSEPGTDTSCAACLHYNYEGRCVPDCPSDTYKFEGWRCITKEMCAAVHLASDPDSERFVIHSFVIHSGECMPECPPGFTRNESQSMFCNACDGLCDKVCDSKVIDSVDAAQALQGCTVIKGNLQINIRRGKNIVSELESFMGLIQTVTGFVRIRHSHTLNSFSFLKSLRYINGEELLEGLYAFSAVDNQNLQALWDWNQHNLTIKAGKLFLRHNPKLCESDIFTMWDKTGVKGKIEVADVRNNGERASCHTYMLKFKSNSTASNKIKITWERYRPQDYRDLISFIVYFKEAPFQNITEFDGQDGCGSNSWNMVDVDLPQDKDADPGVLLSPLKPWTQYAVFVKAVTLMMEDRQSLEAKSEVVYIRTSPSEPSMPRDARAYANSSTSLVVKWSPPIWPNGNLTFYLVRWQQQAEDRELYQHNYCSKELKIPIRISATTVSEMEEDTKPTKSDPGGSDKGPCCPCPKTNEDLKAEIEDRDYRKVFENFLHNAIFVPRPQERRKRDIFGVANGTLSRGVGHNSTGSEGNGTDRDTLEKEFPFQEIMVYSEMMEISNLRPFTVYRIDIHACNQEVRRCSAATFVFSRTRPAERVDDIPGPVLQEREEGSEGSMVLRWPQPPHPNGLILMYEIKYNLATEPEKHECVSRQQYLLLKGVRLTNLGPGNYSARVRPTSLAGNGSWTRPIFFYVPQPNVDYDNALYLIIVIPIIIVLLLACMVAALVILNRKRNADRLGNGVLYASVNPEYFSAADMYVPDEWEVPRDKITMCRELGQGSFGMVYEGIAKGVVKDEPDTRVAIKTVNESASMRERIEFLNEASVMKEFNCHHVVRLLGVVSQGQPTLVIMELMTRGDLKSYLRSLRSKEQGSCNQNLPPLKKMIQMAGEIADGMAYLNANKFVHRDLAARNCMVTEDYTVKIGGCGMTRDIYETDYYRKGGKGLLPVRWMSPESLKDGVFTTNSDVWSFGVVLWEIATLSEQPYQGMSNEQVLRFVMEGGLLDKPDNCPDMLFELMRMCWQYNPKMRPSFQEIISSIKEELEPPFGELSFFYSEENKPPDTEELDFELDLENMENVPLDPVNSRQPPTPVVVSAGTPASSSPQPIPTAQGTGTVTGTPLGPSSPTASAPSCSSPTSISPAPTLAPAALGLDKHSGQVSANGPVVVLGPAFDETQPYAHMNGGRKNERTLPLPQSSAC</sequence>
<dbReference type="InterPro" id="IPR036941">
    <property type="entry name" value="Rcpt_L-dom_sf"/>
</dbReference>
<feature type="binding site" evidence="20 21">
    <location>
        <position position="1040"/>
    </location>
    <ligand>
        <name>ATP</name>
        <dbReference type="ChEBI" id="CHEBI:30616"/>
    </ligand>
</feature>
<evidence type="ECO:0000256" key="21">
    <source>
        <dbReference type="PROSITE-ProRule" id="PRU10141"/>
    </source>
</evidence>
<evidence type="ECO:0000256" key="7">
    <source>
        <dbReference type="ARBA" id="ARBA00022729"/>
    </source>
</evidence>
<evidence type="ECO:0000256" key="17">
    <source>
        <dbReference type="ARBA" id="ARBA00023180"/>
    </source>
</evidence>
<feature type="compositionally biased region" description="Low complexity" evidence="23">
    <location>
        <begin position="1346"/>
        <end position="1374"/>
    </location>
</feature>
<dbReference type="GO" id="GO:0046328">
    <property type="term" value="P:regulation of JNK cascade"/>
    <property type="evidence" value="ECO:0007669"/>
    <property type="project" value="TreeGrafter"/>
</dbReference>
<feature type="region of interest" description="Disordered" evidence="23">
    <location>
        <begin position="1409"/>
        <end position="1433"/>
    </location>
</feature>
<dbReference type="InterPro" id="IPR000719">
    <property type="entry name" value="Prot_kinase_dom"/>
</dbReference>
<keyword evidence="8" id="KW-0677">Repeat</keyword>
<dbReference type="FunFam" id="2.60.40.10:FF:000087">
    <property type="entry name" value="Tyrosine-protein kinase receptor"/>
    <property type="match status" value="1"/>
</dbReference>
<dbReference type="PIRSF" id="PIRSF000620">
    <property type="entry name" value="Insulin_receptor"/>
    <property type="match status" value="1"/>
</dbReference>
<keyword evidence="2" id="KW-1003">Cell membrane</keyword>
<dbReference type="SUPFAM" id="SSF57184">
    <property type="entry name" value="Growth factor receptor domain"/>
    <property type="match status" value="1"/>
</dbReference>
<evidence type="ECO:0000259" key="27">
    <source>
        <dbReference type="PROSITE" id="PS50853"/>
    </source>
</evidence>
<dbReference type="Pfam" id="PF00757">
    <property type="entry name" value="Furin-like"/>
    <property type="match status" value="1"/>
</dbReference>
<dbReference type="GO" id="GO:0043560">
    <property type="term" value="F:insulin receptor substrate binding"/>
    <property type="evidence" value="ECO:0007669"/>
    <property type="project" value="InterPro"/>
</dbReference>
<feature type="transmembrane region" description="Helical" evidence="24">
    <location>
        <begin position="940"/>
        <end position="965"/>
    </location>
</feature>
<dbReference type="GO" id="GO:0051897">
    <property type="term" value="P:positive regulation of phosphatidylinositol 3-kinase/protein kinase B signal transduction"/>
    <property type="evidence" value="ECO:0007669"/>
    <property type="project" value="TreeGrafter"/>
</dbReference>
<evidence type="ECO:0000256" key="25">
    <source>
        <dbReference type="SAM" id="SignalP"/>
    </source>
</evidence>
<evidence type="ECO:0000256" key="22">
    <source>
        <dbReference type="RuleBase" id="RU000312"/>
    </source>
</evidence>
<dbReference type="InterPro" id="IPR009030">
    <property type="entry name" value="Growth_fac_rcpt_cys_sf"/>
</dbReference>
<dbReference type="InterPro" id="IPR036116">
    <property type="entry name" value="FN3_sf"/>
</dbReference>
<dbReference type="PROSITE" id="PS50011">
    <property type="entry name" value="PROTEIN_KINASE_DOM"/>
    <property type="match status" value="1"/>
</dbReference>
<dbReference type="InterPro" id="IPR017441">
    <property type="entry name" value="Protein_kinase_ATP_BS"/>
</dbReference>
<dbReference type="SUPFAM" id="SSF56112">
    <property type="entry name" value="Protein kinase-like (PK-like)"/>
    <property type="match status" value="1"/>
</dbReference>
<dbReference type="InterPro" id="IPR013783">
    <property type="entry name" value="Ig-like_fold"/>
</dbReference>
<protein>
    <recommendedName>
        <fullName evidence="22">Tyrosine-protein kinase receptor</fullName>
        <ecNumber evidence="22">2.7.10.1</ecNumber>
    </recommendedName>
</protein>
<evidence type="ECO:0000256" key="6">
    <source>
        <dbReference type="ARBA" id="ARBA00022692"/>
    </source>
</evidence>
<feature type="compositionally biased region" description="Polar residues" evidence="23">
    <location>
        <begin position="1332"/>
        <end position="1345"/>
    </location>
</feature>
<evidence type="ECO:0000256" key="24">
    <source>
        <dbReference type="SAM" id="Phobius"/>
    </source>
</evidence>
<evidence type="ECO:0000313" key="29">
    <source>
        <dbReference type="RefSeq" id="XP_031420273.1"/>
    </source>
</evidence>
<dbReference type="GO" id="GO:0048009">
    <property type="term" value="P:insulin-like growth factor receptor signaling pathway"/>
    <property type="evidence" value="ECO:0007669"/>
    <property type="project" value="TreeGrafter"/>
</dbReference>
<dbReference type="InterPro" id="IPR020635">
    <property type="entry name" value="Tyr_kinase_cat_dom"/>
</dbReference>
<dbReference type="GO" id="GO:0005524">
    <property type="term" value="F:ATP binding"/>
    <property type="evidence" value="ECO:0007669"/>
    <property type="project" value="UniProtKB-UniRule"/>
</dbReference>
<evidence type="ECO:0000256" key="12">
    <source>
        <dbReference type="ARBA" id="ARBA00022989"/>
    </source>
</evidence>
<keyword evidence="13 24" id="KW-0472">Membrane</keyword>
<dbReference type="PANTHER" id="PTHR24416:SF106">
    <property type="entry name" value="INSULIN-LIKE GROWTH FACTOR 1 RECEPTOR"/>
    <property type="match status" value="1"/>
</dbReference>
<dbReference type="PROSITE" id="PS00239">
    <property type="entry name" value="RECEPTOR_TYR_KIN_II"/>
    <property type="match status" value="1"/>
</dbReference>
<dbReference type="FunFam" id="3.80.20.20:FF:000001">
    <property type="entry name" value="Tyrosine-protein kinase receptor"/>
    <property type="match status" value="1"/>
</dbReference>
<keyword evidence="10" id="KW-0418">Kinase</keyword>
<dbReference type="Gene3D" id="2.10.220.10">
    <property type="entry name" value="Hormone Receptor, Insulin-like Growth Factor Receptor 1, Chain A, domain 2"/>
    <property type="match status" value="1"/>
</dbReference>
<dbReference type="GO" id="GO:0043410">
    <property type="term" value="P:positive regulation of MAPK cascade"/>
    <property type="evidence" value="ECO:0007669"/>
    <property type="project" value="TreeGrafter"/>
</dbReference>
<dbReference type="Proteomes" id="UP000515152">
    <property type="component" value="Chromosome 3"/>
</dbReference>
<dbReference type="InterPro" id="IPR006212">
    <property type="entry name" value="Furin_repeat"/>
</dbReference>
<feature type="binding site" evidence="20">
    <location>
        <position position="1016"/>
    </location>
    <ligand>
        <name>ATP</name>
        <dbReference type="ChEBI" id="CHEBI:30616"/>
    </ligand>
</feature>
<dbReference type="SUPFAM" id="SSF52058">
    <property type="entry name" value="L domain-like"/>
    <property type="match status" value="2"/>
</dbReference>
<dbReference type="FunFam" id="3.80.20.20:FF:000002">
    <property type="entry name" value="Tyrosine-protein kinase receptor"/>
    <property type="match status" value="1"/>
</dbReference>
<dbReference type="GO" id="GO:0042593">
    <property type="term" value="P:glucose homeostasis"/>
    <property type="evidence" value="ECO:0007669"/>
    <property type="project" value="TreeGrafter"/>
</dbReference>
<evidence type="ECO:0000256" key="5">
    <source>
        <dbReference type="ARBA" id="ARBA00022685"/>
    </source>
</evidence>
<dbReference type="FunFam" id="2.60.40.10:FF:000108">
    <property type="entry name" value="Tyrosine-protein kinase receptor"/>
    <property type="match status" value="1"/>
</dbReference>
<keyword evidence="16 22" id="KW-0675">Receptor</keyword>
<dbReference type="PRINTS" id="PR00109">
    <property type="entry name" value="TYRKINASE"/>
</dbReference>
<evidence type="ECO:0000256" key="13">
    <source>
        <dbReference type="ARBA" id="ARBA00023136"/>
    </source>
</evidence>
<evidence type="ECO:0000256" key="23">
    <source>
        <dbReference type="SAM" id="MobiDB-lite"/>
    </source>
</evidence>
<dbReference type="PROSITE" id="PS00107">
    <property type="entry name" value="PROTEIN_KINASE_ATP"/>
    <property type="match status" value="1"/>
</dbReference>
<evidence type="ECO:0000256" key="1">
    <source>
        <dbReference type="ARBA" id="ARBA00004251"/>
    </source>
</evidence>
<feature type="domain" description="Protein kinase" evidence="26">
    <location>
        <begin position="1006"/>
        <end position="1281"/>
    </location>
</feature>
<dbReference type="InterPro" id="IPR006211">
    <property type="entry name" value="Furin-like_Cys-rich_dom"/>
</dbReference>
<feature type="chain" id="PRO_5027535913" description="Tyrosine-protein kinase receptor" evidence="25">
    <location>
        <begin position="31"/>
        <end position="1433"/>
    </location>
</feature>
<dbReference type="RefSeq" id="XP_031420273.1">
    <property type="nucleotide sequence ID" value="XM_031564413.2"/>
</dbReference>
<dbReference type="PROSITE" id="PS00109">
    <property type="entry name" value="PROTEIN_KINASE_TYR"/>
    <property type="match status" value="1"/>
</dbReference>
<evidence type="ECO:0000259" key="26">
    <source>
        <dbReference type="PROSITE" id="PS50011"/>
    </source>
</evidence>
<keyword evidence="12 24" id="KW-1133">Transmembrane helix</keyword>
<dbReference type="SMART" id="SM00261">
    <property type="entry name" value="FU"/>
    <property type="match status" value="1"/>
</dbReference>
<dbReference type="CDD" id="cd00064">
    <property type="entry name" value="FU"/>
    <property type="match status" value="1"/>
</dbReference>
<evidence type="ECO:0000256" key="14">
    <source>
        <dbReference type="ARBA" id="ARBA00023137"/>
    </source>
</evidence>
<dbReference type="OrthoDB" id="5809444at2759"/>
<dbReference type="InterPro" id="IPR011009">
    <property type="entry name" value="Kinase-like_dom_sf"/>
</dbReference>
<dbReference type="InterPro" id="IPR016246">
    <property type="entry name" value="Tyr_kinase_insulin-like_rcpt"/>
</dbReference>
<dbReference type="GO" id="GO:0043548">
    <property type="term" value="F:phosphatidylinositol 3-kinase binding"/>
    <property type="evidence" value="ECO:0007669"/>
    <property type="project" value="InterPro"/>
</dbReference>
<reference evidence="29" key="1">
    <citation type="submission" date="2025-08" db="UniProtKB">
        <authorList>
            <consortium name="RefSeq"/>
        </authorList>
    </citation>
    <scope>IDENTIFICATION</scope>
</reference>
<dbReference type="InterPro" id="IPR008266">
    <property type="entry name" value="Tyr_kinase_AS"/>
</dbReference>
<organism evidence="28 29">
    <name type="scientific">Clupea harengus</name>
    <name type="common">Atlantic herring</name>
    <dbReference type="NCBI Taxonomy" id="7950"/>
    <lineage>
        <taxon>Eukaryota</taxon>
        <taxon>Metazoa</taxon>
        <taxon>Chordata</taxon>
        <taxon>Craniata</taxon>
        <taxon>Vertebrata</taxon>
        <taxon>Euteleostomi</taxon>
        <taxon>Actinopterygii</taxon>
        <taxon>Neopterygii</taxon>
        <taxon>Teleostei</taxon>
        <taxon>Clupei</taxon>
        <taxon>Clupeiformes</taxon>
        <taxon>Clupeoidei</taxon>
        <taxon>Clupeidae</taxon>
        <taxon>Clupea</taxon>
    </lineage>
</organism>
<keyword evidence="5" id="KW-0165">Cleavage on pair of basic residues</keyword>
<dbReference type="InterPro" id="IPR002011">
    <property type="entry name" value="Tyr_kinase_rcpt_2_CS"/>
</dbReference>
<keyword evidence="7 25" id="KW-0732">Signal</keyword>
<feature type="signal peptide" evidence="25">
    <location>
        <begin position="1"/>
        <end position="30"/>
    </location>
</feature>
<feature type="region of interest" description="Disordered" evidence="23">
    <location>
        <begin position="683"/>
        <end position="706"/>
    </location>
</feature>
<accession>A0A6P8EVI6</accession>
<keyword evidence="14" id="KW-0829">Tyrosine-protein kinase</keyword>
<dbReference type="SMART" id="SM00219">
    <property type="entry name" value="TyrKc"/>
    <property type="match status" value="1"/>
</dbReference>
<proteinExistence type="inferred from homology"/>
<feature type="region of interest" description="Disordered" evidence="23">
    <location>
        <begin position="1315"/>
        <end position="1374"/>
    </location>
</feature>
<dbReference type="PANTHER" id="PTHR24416">
    <property type="entry name" value="TYROSINE-PROTEIN KINASE RECEPTOR"/>
    <property type="match status" value="1"/>
</dbReference>
<evidence type="ECO:0000313" key="28">
    <source>
        <dbReference type="Proteomes" id="UP000515152"/>
    </source>
</evidence>
<name>A0A6P8EVI6_CLUHA</name>
<dbReference type="FunFam" id="1.10.510.10:FF:000050">
    <property type="entry name" value="Tyrosine-protein kinase receptor"/>
    <property type="match status" value="1"/>
</dbReference>
<dbReference type="KEGG" id="char:105904485"/>
<evidence type="ECO:0000256" key="11">
    <source>
        <dbReference type="ARBA" id="ARBA00022840"/>
    </source>
</evidence>
<evidence type="ECO:0000256" key="9">
    <source>
        <dbReference type="ARBA" id="ARBA00022741"/>
    </source>
</evidence>
<dbReference type="GO" id="GO:0030424">
    <property type="term" value="C:axon"/>
    <property type="evidence" value="ECO:0007669"/>
    <property type="project" value="TreeGrafter"/>
</dbReference>
<evidence type="ECO:0000256" key="18">
    <source>
        <dbReference type="ARBA" id="ARBA00051243"/>
    </source>
</evidence>
<comment type="similarity">
    <text evidence="22">Belongs to the protein kinase superfamily. Tyr protein kinase family. Insulin receptor subfamily.</text>
</comment>
<keyword evidence="6 22" id="KW-0812">Transmembrane</keyword>
<keyword evidence="28" id="KW-1185">Reference proteome</keyword>
<keyword evidence="9 20" id="KW-0547">Nucleotide-binding</keyword>
<dbReference type="Gene3D" id="1.10.510.10">
    <property type="entry name" value="Transferase(Phosphotransferase) domain 1"/>
    <property type="match status" value="1"/>
</dbReference>
<keyword evidence="17" id="KW-0325">Glycoprotein</keyword>
<feature type="active site" description="Proton donor/acceptor" evidence="19">
    <location>
        <position position="1142"/>
    </location>
</feature>
<dbReference type="EC" id="2.7.10.1" evidence="22"/>
<evidence type="ECO:0000256" key="2">
    <source>
        <dbReference type="ARBA" id="ARBA00022475"/>
    </source>
</evidence>
<dbReference type="InterPro" id="IPR050122">
    <property type="entry name" value="RTK"/>
</dbReference>
<comment type="catalytic activity">
    <reaction evidence="18 22">
        <text>L-tyrosyl-[protein] + ATP = O-phospho-L-tyrosyl-[protein] + ADP + H(+)</text>
        <dbReference type="Rhea" id="RHEA:10596"/>
        <dbReference type="Rhea" id="RHEA-COMP:10136"/>
        <dbReference type="Rhea" id="RHEA-COMP:20101"/>
        <dbReference type="ChEBI" id="CHEBI:15378"/>
        <dbReference type="ChEBI" id="CHEBI:30616"/>
        <dbReference type="ChEBI" id="CHEBI:46858"/>
        <dbReference type="ChEBI" id="CHEBI:61978"/>
        <dbReference type="ChEBI" id="CHEBI:456216"/>
        <dbReference type="EC" id="2.7.10.1"/>
    </reaction>
</comment>
<gene>
    <name evidence="29" type="primary">igf1ra</name>
</gene>
<evidence type="ECO:0000256" key="8">
    <source>
        <dbReference type="ARBA" id="ARBA00022737"/>
    </source>
</evidence>
<dbReference type="InterPro" id="IPR000494">
    <property type="entry name" value="Rcpt_L-dom"/>
</dbReference>
<dbReference type="Pfam" id="PF01030">
    <property type="entry name" value="Recep_L_domain"/>
    <property type="match status" value="2"/>
</dbReference>
<dbReference type="InterPro" id="IPR003961">
    <property type="entry name" value="FN3_dom"/>
</dbReference>
<evidence type="ECO:0000256" key="16">
    <source>
        <dbReference type="ARBA" id="ARBA00023170"/>
    </source>
</evidence>
<evidence type="ECO:0000256" key="19">
    <source>
        <dbReference type="PIRSR" id="PIRSR000620-1"/>
    </source>
</evidence>
<keyword evidence="11 20" id="KW-0067">ATP-binding</keyword>
<dbReference type="SUPFAM" id="SSF49265">
    <property type="entry name" value="Fibronectin type III"/>
    <property type="match status" value="3"/>
</dbReference>
<dbReference type="Gene3D" id="2.60.40.10">
    <property type="entry name" value="Immunoglobulins"/>
    <property type="match status" value="3"/>
</dbReference>
<dbReference type="InterPro" id="IPR001245">
    <property type="entry name" value="Ser-Thr/Tyr_kinase_cat_dom"/>
</dbReference>
<dbReference type="GeneID" id="105904485"/>
<dbReference type="CDD" id="cd05032">
    <property type="entry name" value="PTKc_InsR_like"/>
    <property type="match status" value="1"/>
</dbReference>
<evidence type="ECO:0000256" key="20">
    <source>
        <dbReference type="PIRSR" id="PIRSR000620-2"/>
    </source>
</evidence>
<dbReference type="FunFam" id="3.30.200.20:FF:000026">
    <property type="entry name" value="Tyrosine-protein kinase receptor"/>
    <property type="match status" value="1"/>
</dbReference>
<dbReference type="Pfam" id="PF07714">
    <property type="entry name" value="PK_Tyr_Ser-Thr"/>
    <property type="match status" value="1"/>
</dbReference>
<dbReference type="Gene3D" id="3.30.200.20">
    <property type="entry name" value="Phosphorylase Kinase, domain 1"/>
    <property type="match status" value="1"/>
</dbReference>
<dbReference type="CTD" id="245701"/>
<keyword evidence="3 22" id="KW-0597">Phosphoprotein</keyword>
<evidence type="ECO:0000256" key="3">
    <source>
        <dbReference type="ARBA" id="ARBA00022553"/>
    </source>
</evidence>
<dbReference type="Gene3D" id="3.80.20.20">
    <property type="entry name" value="Receptor L-domain"/>
    <property type="match status" value="2"/>
</dbReference>
<feature type="domain" description="Fibronectin type-III" evidence="27">
    <location>
        <begin position="617"/>
        <end position="717"/>
    </location>
</feature>
<feature type="binding site" evidence="20">
    <location>
        <begin position="1087"/>
        <end position="1093"/>
    </location>
    <ligand>
        <name>ATP</name>
        <dbReference type="ChEBI" id="CHEBI:30616"/>
    </ligand>
</feature>
<keyword evidence="15" id="KW-1015">Disulfide bond</keyword>
<evidence type="ECO:0000256" key="10">
    <source>
        <dbReference type="ARBA" id="ARBA00022777"/>
    </source>
</evidence>
<dbReference type="CDD" id="cd00063">
    <property type="entry name" value="FN3"/>
    <property type="match status" value="3"/>
</dbReference>
<keyword evidence="4" id="KW-0808">Transferase</keyword>
<dbReference type="PROSITE" id="PS50853">
    <property type="entry name" value="FN3"/>
    <property type="match status" value="2"/>
</dbReference>
<dbReference type="SMART" id="SM00060">
    <property type="entry name" value="FN3"/>
    <property type="match status" value="3"/>
</dbReference>
<evidence type="ECO:0000256" key="4">
    <source>
        <dbReference type="ARBA" id="ARBA00022679"/>
    </source>
</evidence>
<feature type="domain" description="Fibronectin type-III" evidence="27">
    <location>
        <begin position="837"/>
        <end position="933"/>
    </location>
</feature>